<evidence type="ECO:0000313" key="2">
    <source>
        <dbReference type="Proteomes" id="UP000050301"/>
    </source>
</evidence>
<evidence type="ECO:0000313" key="1">
    <source>
        <dbReference type="EMBL" id="KQB36797.1"/>
    </source>
</evidence>
<keyword evidence="2" id="KW-1185">Reference proteome</keyword>
<comment type="caution">
    <text evidence="1">The sequence shown here is derived from an EMBL/GenBank/DDBJ whole genome shotgun (WGS) entry which is preliminary data.</text>
</comment>
<dbReference type="InParanoid" id="A0A0Q0VYC6"/>
<dbReference type="AlphaFoldDB" id="A0A0Q0VYC6"/>
<protein>
    <submittedName>
        <fullName evidence="1">Uncharacterized protein</fullName>
    </submittedName>
</protein>
<sequence length="229" mass="27027">MNSNQWNIVYNIFDHDVKYYVNKIKSIKNINKKPEMARIHFRHNYKGVKKIPVIHDDHNSVDYISSALVTSRGLNGISMHRIEIRHNMAYIFIADKKLSNFLYSSGNNYIDVNIFNTFSIKYILAAALHIDDKLNFVLNYDDDNRFIDFLVPKNINFLIKARIYKETKIFTEDISFGDEPVATQMKYNKIKIFNIKYNSRRCLGIVQGGDIHKFLFDISGLYNNYRYKL</sequence>
<gene>
    <name evidence="1" type="ORF">AOG55_03120</name>
</gene>
<accession>A0A0Q0VYC6</accession>
<proteinExistence type="predicted"/>
<reference evidence="1 2" key="1">
    <citation type="submission" date="2015-09" db="EMBL/GenBank/DDBJ databases">
        <title>Heavy metals and arsenic resistance mechanisms in polyextremophilic archaea of the family Ferroplasmaceae.</title>
        <authorList>
            <person name="Bulaev A.G."/>
            <person name="Kanygina A.V."/>
        </authorList>
    </citation>
    <scope>NUCLEOTIDE SEQUENCE [LARGE SCALE GENOMIC DNA]</scope>
    <source>
        <strain evidence="1 2">BH2</strain>
    </source>
</reference>
<name>A0A0Q0VYC6_9ARCH</name>
<organism evidence="1 2">
    <name type="scientific">Acidiplasma cupricumulans</name>
    <dbReference type="NCBI Taxonomy" id="312540"/>
    <lineage>
        <taxon>Archaea</taxon>
        <taxon>Methanobacteriati</taxon>
        <taxon>Thermoplasmatota</taxon>
        <taxon>Thermoplasmata</taxon>
        <taxon>Thermoplasmatales</taxon>
        <taxon>Ferroplasmaceae</taxon>
        <taxon>Acidiplasma</taxon>
    </lineage>
</organism>
<dbReference type="EMBL" id="LKBH01000006">
    <property type="protein sequence ID" value="KQB36797.1"/>
    <property type="molecule type" value="Genomic_DNA"/>
</dbReference>
<dbReference type="Proteomes" id="UP000050301">
    <property type="component" value="Unassembled WGS sequence"/>
</dbReference>